<organism evidence="2 3">
    <name type="scientific">Photobacterium gaetbulicola</name>
    <dbReference type="NCBI Taxonomy" id="1295392"/>
    <lineage>
        <taxon>Bacteria</taxon>
        <taxon>Pseudomonadati</taxon>
        <taxon>Pseudomonadota</taxon>
        <taxon>Gammaproteobacteria</taxon>
        <taxon>Vibrionales</taxon>
        <taxon>Vibrionaceae</taxon>
        <taxon>Photobacterium</taxon>
    </lineage>
</organism>
<reference evidence="2 3" key="1">
    <citation type="submission" date="2014-12" db="EMBL/GenBank/DDBJ databases">
        <title>Genome sequencing of Photobacterium gaetbulicola AD005a.</title>
        <authorList>
            <person name="Adrian T.G.S."/>
            <person name="Chan K.G."/>
        </authorList>
    </citation>
    <scope>NUCLEOTIDE SEQUENCE [LARGE SCALE GENOMIC DNA]</scope>
    <source>
        <strain evidence="2 3">AD005a</strain>
    </source>
</reference>
<dbReference type="PANTHER" id="PTHR43792:SF1">
    <property type="entry name" value="N-ACETYLTRANSFERASE DOMAIN-CONTAINING PROTEIN"/>
    <property type="match status" value="1"/>
</dbReference>
<dbReference type="RefSeq" id="WP_039466267.1">
    <property type="nucleotide sequence ID" value="NZ_JWLZ01000186.1"/>
</dbReference>
<gene>
    <name evidence="2" type="ORF">RJ45_19780</name>
</gene>
<dbReference type="InterPro" id="IPR000182">
    <property type="entry name" value="GNAT_dom"/>
</dbReference>
<dbReference type="Proteomes" id="UP000031278">
    <property type="component" value="Unassembled WGS sequence"/>
</dbReference>
<feature type="domain" description="N-acetyltransferase" evidence="1">
    <location>
        <begin position="26"/>
        <end position="162"/>
    </location>
</feature>
<sequence length="162" mass="18240">MKIEINFSTERLSAKTLDRTMPGIQDEIMAMFTEPVSRHLPPSCQNFRTAEDVANWLEGMAQTGSVLRLTEYQQAIGYLFVFPEPENCYRLGYVLDEARWGKGFATEAMQGLVTYLSAHEHAASFIAGVEPDNTGSVNVLKKLGFSYSYSEQDVDYYQLQSA</sequence>
<dbReference type="Pfam" id="PF13302">
    <property type="entry name" value="Acetyltransf_3"/>
    <property type="match status" value="1"/>
</dbReference>
<dbReference type="Gene3D" id="3.40.630.30">
    <property type="match status" value="1"/>
</dbReference>
<dbReference type="InterPro" id="IPR051531">
    <property type="entry name" value="N-acetyltransferase"/>
</dbReference>
<dbReference type="SUPFAM" id="SSF55729">
    <property type="entry name" value="Acyl-CoA N-acyltransferases (Nat)"/>
    <property type="match status" value="1"/>
</dbReference>
<evidence type="ECO:0000259" key="1">
    <source>
        <dbReference type="PROSITE" id="PS51186"/>
    </source>
</evidence>
<evidence type="ECO:0000313" key="3">
    <source>
        <dbReference type="Proteomes" id="UP000031278"/>
    </source>
</evidence>
<evidence type="ECO:0000313" key="2">
    <source>
        <dbReference type="EMBL" id="KHT62000.1"/>
    </source>
</evidence>
<dbReference type="AlphaFoldDB" id="A0A0B9GAR3"/>
<dbReference type="EMBL" id="JWLZ01000186">
    <property type="protein sequence ID" value="KHT62000.1"/>
    <property type="molecule type" value="Genomic_DNA"/>
</dbReference>
<protein>
    <recommendedName>
        <fullName evidence="1">N-acetyltransferase domain-containing protein</fullName>
    </recommendedName>
</protein>
<dbReference type="InterPro" id="IPR016181">
    <property type="entry name" value="Acyl_CoA_acyltransferase"/>
</dbReference>
<dbReference type="PANTHER" id="PTHR43792">
    <property type="entry name" value="GNAT FAMILY, PUTATIVE (AFU_ORTHOLOGUE AFUA_3G00765)-RELATED-RELATED"/>
    <property type="match status" value="1"/>
</dbReference>
<dbReference type="GO" id="GO:0016747">
    <property type="term" value="F:acyltransferase activity, transferring groups other than amino-acyl groups"/>
    <property type="evidence" value="ECO:0007669"/>
    <property type="project" value="InterPro"/>
</dbReference>
<comment type="caution">
    <text evidence="2">The sequence shown here is derived from an EMBL/GenBank/DDBJ whole genome shotgun (WGS) entry which is preliminary data.</text>
</comment>
<accession>A0A0B9GAR3</accession>
<name>A0A0B9GAR3_9GAMM</name>
<dbReference type="PROSITE" id="PS51186">
    <property type="entry name" value="GNAT"/>
    <property type="match status" value="1"/>
</dbReference>
<proteinExistence type="predicted"/>